<gene>
    <name evidence="1" type="ORF">IPOD504_LOCUS14625</name>
</gene>
<reference evidence="1" key="1">
    <citation type="submission" date="2022-03" db="EMBL/GenBank/DDBJ databases">
        <authorList>
            <person name="Martin H S."/>
        </authorList>
    </citation>
    <scope>NUCLEOTIDE SEQUENCE</scope>
</reference>
<dbReference type="Proteomes" id="UP000837857">
    <property type="component" value="Chromosome 5"/>
</dbReference>
<proteinExistence type="predicted"/>
<evidence type="ECO:0000313" key="1">
    <source>
        <dbReference type="EMBL" id="CAH2068941.1"/>
    </source>
</evidence>
<protein>
    <submittedName>
        <fullName evidence="1">Uncharacterized protein</fullName>
    </submittedName>
</protein>
<evidence type="ECO:0000313" key="2">
    <source>
        <dbReference type="Proteomes" id="UP000837857"/>
    </source>
</evidence>
<dbReference type="EMBL" id="OW152817">
    <property type="protein sequence ID" value="CAH2068941.1"/>
    <property type="molecule type" value="Genomic_DNA"/>
</dbReference>
<name>A0ABN8J0K1_9NEOP</name>
<organism evidence="1 2">
    <name type="scientific">Iphiclides podalirius</name>
    <name type="common">scarce swallowtail</name>
    <dbReference type="NCBI Taxonomy" id="110791"/>
    <lineage>
        <taxon>Eukaryota</taxon>
        <taxon>Metazoa</taxon>
        <taxon>Ecdysozoa</taxon>
        <taxon>Arthropoda</taxon>
        <taxon>Hexapoda</taxon>
        <taxon>Insecta</taxon>
        <taxon>Pterygota</taxon>
        <taxon>Neoptera</taxon>
        <taxon>Endopterygota</taxon>
        <taxon>Lepidoptera</taxon>
        <taxon>Glossata</taxon>
        <taxon>Ditrysia</taxon>
        <taxon>Papilionoidea</taxon>
        <taxon>Papilionidae</taxon>
        <taxon>Papilioninae</taxon>
        <taxon>Iphiclides</taxon>
    </lineage>
</organism>
<feature type="non-terminal residue" evidence="1">
    <location>
        <position position="1"/>
    </location>
</feature>
<sequence length="188" mass="21811">MWWRWSEVIGFGTGDHRGEIYQNRSGVHLPMPELLHRGHCRLKVTMDFMQTAVNAFSIFLVGDLIDILQLPALYVLHSFDAINCNKARSISMMNIAREKLAATWTVVKDNKRTDEVTIETLELYRPLFKYLNGKEIAKLNLTNPRILVYVGTHAELNRHQVNKTSIHYYPITNKTNRSPTRDRRVESS</sequence>
<keyword evidence="2" id="KW-1185">Reference proteome</keyword>
<accession>A0ABN8J0K1</accession>